<keyword evidence="2 3" id="KW-0808">Transferase</keyword>
<reference evidence="5" key="2">
    <citation type="submission" date="2025-09" db="UniProtKB">
        <authorList>
            <consortium name="Ensembl"/>
        </authorList>
    </citation>
    <scope>IDENTIFICATION</scope>
</reference>
<evidence type="ECO:0000313" key="6">
    <source>
        <dbReference type="Proteomes" id="UP000694406"/>
    </source>
</evidence>
<dbReference type="Proteomes" id="UP000694406">
    <property type="component" value="Unplaced"/>
</dbReference>
<dbReference type="GeneTree" id="ENSGT00940000165210"/>
<evidence type="ECO:0000256" key="1">
    <source>
        <dbReference type="ARBA" id="ARBA00005771"/>
    </source>
</evidence>
<evidence type="ECO:0000259" key="4">
    <source>
        <dbReference type="Pfam" id="PF00685"/>
    </source>
</evidence>
<dbReference type="SUPFAM" id="SSF52540">
    <property type="entry name" value="P-loop containing nucleoside triphosphate hydrolases"/>
    <property type="match status" value="1"/>
</dbReference>
<dbReference type="InterPro" id="IPR027417">
    <property type="entry name" value="P-loop_NTPase"/>
</dbReference>
<dbReference type="Ensembl" id="ENSLLTT00000006792.1">
    <property type="protein sequence ID" value="ENSLLTP00000006541.1"/>
    <property type="gene ID" value="ENSLLTG00000004987.1"/>
</dbReference>
<dbReference type="Pfam" id="PF00685">
    <property type="entry name" value="Sulfotransfer_1"/>
    <property type="match status" value="1"/>
</dbReference>
<proteinExistence type="inferred from homology"/>
<keyword evidence="6" id="KW-1185">Reference proteome</keyword>
<evidence type="ECO:0000256" key="2">
    <source>
        <dbReference type="ARBA" id="ARBA00022679"/>
    </source>
</evidence>
<evidence type="ECO:0000313" key="5">
    <source>
        <dbReference type="Ensembl" id="ENSLLTP00000006541.1"/>
    </source>
</evidence>
<sequence>MAQKQLSKFLDEKLEENKKATSSELTFMYDGVLYPTMVCCPETLKRVHTFRAREDDIILVSYPKTGKHHSFARNAFVSVHIEYRIIGMEKLPSRRVIRTHLIPQKLPRSFFEKKTKILVLFRNPKDAAVSFFHFTKGINMRPDQNTWDEFFEEFITGKGVLFFLFIGKQYTFLKNSYSLGETLSLPLSSHLLPTNKILFFPFLSLGIVGDWTSVFSESQNEKMDKKFEETVGKTQLGMKLKYEVYCKN</sequence>
<dbReference type="Gene3D" id="3.40.50.300">
    <property type="entry name" value="P-loop containing nucleotide triphosphate hydrolases"/>
    <property type="match status" value="1"/>
</dbReference>
<dbReference type="GO" id="GO:0008146">
    <property type="term" value="F:sulfotransferase activity"/>
    <property type="evidence" value="ECO:0007669"/>
    <property type="project" value="InterPro"/>
</dbReference>
<comment type="similarity">
    <text evidence="1 3">Belongs to the sulfotransferase 1 family.</text>
</comment>
<organism evidence="5 6">
    <name type="scientific">Laticauda laticaudata</name>
    <name type="common">Blue-ringed sea krait</name>
    <name type="synonym">Blue-lipped sea krait</name>
    <dbReference type="NCBI Taxonomy" id="8630"/>
    <lineage>
        <taxon>Eukaryota</taxon>
        <taxon>Metazoa</taxon>
        <taxon>Chordata</taxon>
        <taxon>Craniata</taxon>
        <taxon>Vertebrata</taxon>
        <taxon>Euteleostomi</taxon>
        <taxon>Lepidosauria</taxon>
        <taxon>Squamata</taxon>
        <taxon>Bifurcata</taxon>
        <taxon>Unidentata</taxon>
        <taxon>Episquamata</taxon>
        <taxon>Toxicofera</taxon>
        <taxon>Serpentes</taxon>
        <taxon>Colubroidea</taxon>
        <taxon>Elapidae</taxon>
        <taxon>Laticaudinae</taxon>
        <taxon>Laticauda</taxon>
    </lineage>
</organism>
<feature type="domain" description="Sulfotransferase" evidence="4">
    <location>
        <begin position="86"/>
        <end position="160"/>
    </location>
</feature>
<dbReference type="InterPro" id="IPR000863">
    <property type="entry name" value="Sulfotransferase_dom"/>
</dbReference>
<protein>
    <recommendedName>
        <fullName evidence="3">Sulfotransferase</fullName>
        <ecNumber evidence="3">2.8.2.-</ecNumber>
    </recommendedName>
</protein>
<dbReference type="PANTHER" id="PTHR11783">
    <property type="entry name" value="SULFOTRANSFERASE SULT"/>
    <property type="match status" value="1"/>
</dbReference>
<dbReference type="AlphaFoldDB" id="A0A8C5RUM8"/>
<accession>A0A8C5RUM8</accession>
<reference evidence="5" key="1">
    <citation type="submission" date="2025-08" db="UniProtKB">
        <authorList>
            <consortium name="Ensembl"/>
        </authorList>
    </citation>
    <scope>IDENTIFICATION</scope>
</reference>
<evidence type="ECO:0000256" key="3">
    <source>
        <dbReference type="RuleBase" id="RU361155"/>
    </source>
</evidence>
<name>A0A8C5RUM8_LATLA</name>
<dbReference type="EC" id="2.8.2.-" evidence="3"/>